<evidence type="ECO:0000313" key="2">
    <source>
        <dbReference type="Proteomes" id="UP000094444"/>
    </source>
</evidence>
<name>A0A2P5I683_DIAHE</name>
<reference evidence="1" key="1">
    <citation type="submission" date="2017-09" db="EMBL/GenBank/DDBJ databases">
        <title>Polyketide synthases of a Diaporthe helianthi virulent isolate.</title>
        <authorList>
            <person name="Baroncelli R."/>
        </authorList>
    </citation>
    <scope>NUCLEOTIDE SEQUENCE [LARGE SCALE GENOMIC DNA]</scope>
    <source>
        <strain evidence="1">7/96</strain>
    </source>
</reference>
<dbReference type="AlphaFoldDB" id="A0A2P5I683"/>
<comment type="caution">
    <text evidence="1">The sequence shown here is derived from an EMBL/GenBank/DDBJ whole genome shotgun (WGS) entry which is preliminary data.</text>
</comment>
<accession>A0A2P5I683</accession>
<keyword evidence="2" id="KW-1185">Reference proteome</keyword>
<protein>
    <submittedName>
        <fullName evidence="1">Uncharacterized protein</fullName>
    </submittedName>
</protein>
<proteinExistence type="predicted"/>
<organism evidence="1 2">
    <name type="scientific">Diaporthe helianthi</name>
    <dbReference type="NCBI Taxonomy" id="158607"/>
    <lineage>
        <taxon>Eukaryota</taxon>
        <taxon>Fungi</taxon>
        <taxon>Dikarya</taxon>
        <taxon>Ascomycota</taxon>
        <taxon>Pezizomycotina</taxon>
        <taxon>Sordariomycetes</taxon>
        <taxon>Sordariomycetidae</taxon>
        <taxon>Diaporthales</taxon>
        <taxon>Diaporthaceae</taxon>
        <taxon>Diaporthe</taxon>
    </lineage>
</organism>
<evidence type="ECO:0000313" key="1">
    <source>
        <dbReference type="EMBL" id="POS78011.1"/>
    </source>
</evidence>
<sequence>MIDDGCTADYSPVTKTASPFRASSIEISSFELRASQKPPFDGPGLHNGLLRIALCQAFCDNILHHYCAALPIRGLARWKVEQKPLCLRTQPKPPATPATGLYFVSLQ</sequence>
<gene>
    <name evidence="1" type="ORF">DHEL01_v203604</name>
</gene>
<dbReference type="Proteomes" id="UP000094444">
    <property type="component" value="Unassembled WGS sequence"/>
</dbReference>
<dbReference type="InParanoid" id="A0A2P5I683"/>
<dbReference type="EMBL" id="MAVT02000221">
    <property type="protein sequence ID" value="POS78011.1"/>
    <property type="molecule type" value="Genomic_DNA"/>
</dbReference>